<comment type="subunit">
    <text evidence="11">Homotetramer.</text>
</comment>
<feature type="binding site" evidence="11">
    <location>
        <begin position="148"/>
        <end position="150"/>
    </location>
    <ligand>
        <name>CTP</name>
        <dbReference type="ChEBI" id="CHEBI:37563"/>
        <note>allosteric inhibitor</note>
    </ligand>
</feature>
<dbReference type="GO" id="GO:0097268">
    <property type="term" value="C:cytoophidium"/>
    <property type="evidence" value="ECO:0007669"/>
    <property type="project" value="UniProtKB-ARBA"/>
</dbReference>
<dbReference type="NCBIfam" id="NF003792">
    <property type="entry name" value="PRK05380.1"/>
    <property type="match status" value="1"/>
</dbReference>
<dbReference type="InterPro" id="IPR017926">
    <property type="entry name" value="GATASE"/>
</dbReference>
<dbReference type="GO" id="GO:0019856">
    <property type="term" value="P:pyrimidine nucleobase biosynthetic process"/>
    <property type="evidence" value="ECO:0007669"/>
    <property type="project" value="TreeGrafter"/>
</dbReference>
<feature type="binding site" evidence="11">
    <location>
        <position position="73"/>
    </location>
    <ligand>
        <name>ATP</name>
        <dbReference type="ChEBI" id="CHEBI:30616"/>
    </ligand>
</feature>
<evidence type="ECO:0000256" key="4">
    <source>
        <dbReference type="ARBA" id="ARBA00022723"/>
    </source>
</evidence>
<keyword evidence="7 11" id="KW-0460">Magnesium</keyword>
<name>A0A2X3B4W0_9HELI</name>
<keyword evidence="5 11" id="KW-0547">Nucleotide-binding</keyword>
<dbReference type="SUPFAM" id="SSF52317">
    <property type="entry name" value="Class I glutamine amidotransferase-like"/>
    <property type="match status" value="1"/>
</dbReference>
<dbReference type="FunFam" id="3.40.50.300:FF:000009">
    <property type="entry name" value="CTP synthase"/>
    <property type="match status" value="1"/>
</dbReference>
<sequence length="550" mass="61713">MHNTKYIFVTGGVLSSLGKGISSSSIGTLLKQSGYKVAILKIDPYINVDPGTMSPLEHGEVFVTADGAETDLDIGHYERFLNVNFTKQNNFTTGQVYLSVIENERQGNYLGKTIQIVPHIVDEIKKRIKSVGKNFDFLVVELGGTIGDMEGLPFLEAMRQIKHELPKSKVISIHVTLIPLIKAAGELKTKPTQHSVQELRRIGISPQIIVARCEKPLSKELKKKLALSCDVDDDSVIEAVDAQSIYQCPLNFLKEGILTPIARRFELQELRPQMQDWDALVKKIILPKDEVTIAFVGKYLSLKESYKSLTEALIHVGANLDARVNIKWIDSQNLDSSNPKIIDDTLGDVDGILIPGGFGERGIEGKMIAITYAREHNIPFLGICLGMQLSIIEFARNVLHIKEANSSEFDPNTPYPFIYLIEDFIDQQGNNQIRTYKSPMGGTMRLGEYECILAKGTKILKAYNDQSLIKERHRHRYEANPKYKAMLEEYGLLISGESKNGLIETIELQDHPFFVGVQFHPEFTSRLQAPNPIILEFVKQSLESKNKTSK</sequence>
<dbReference type="HAMAP" id="MF_01227">
    <property type="entry name" value="PyrG"/>
    <property type="match status" value="1"/>
</dbReference>
<comment type="activity regulation">
    <text evidence="11">Allosterically activated by GTP, when glutamine is the substrate; GTP has no effect on the reaction when ammonia is the substrate. The allosteric effector GTP functions by stabilizing the protein conformation that binds the tetrahedral intermediate(s) formed during glutamine hydrolysis. Inhibited by the product CTP, via allosteric rather than competitive inhibition.</text>
</comment>
<evidence type="ECO:0000256" key="5">
    <source>
        <dbReference type="ARBA" id="ARBA00022741"/>
    </source>
</evidence>
<dbReference type="Gene3D" id="3.40.50.300">
    <property type="entry name" value="P-loop containing nucleotide triphosphate hydrolases"/>
    <property type="match status" value="1"/>
</dbReference>
<feature type="binding site" evidence="11">
    <location>
        <position position="15"/>
    </location>
    <ligand>
        <name>CTP</name>
        <dbReference type="ChEBI" id="CHEBI:37563"/>
        <note>allosteric inhibitor</note>
    </ligand>
</feature>
<accession>A0A2X3B4W0</accession>
<comment type="catalytic activity">
    <reaction evidence="11">
        <text>L-glutamine + H2O = L-glutamate + NH4(+)</text>
        <dbReference type="Rhea" id="RHEA:15889"/>
        <dbReference type="ChEBI" id="CHEBI:15377"/>
        <dbReference type="ChEBI" id="CHEBI:28938"/>
        <dbReference type="ChEBI" id="CHEBI:29985"/>
        <dbReference type="ChEBI" id="CHEBI:58359"/>
    </reaction>
</comment>
<keyword evidence="3 11" id="KW-0436">Ligase</keyword>
<feature type="active site" evidence="11">
    <location>
        <position position="522"/>
    </location>
</feature>
<keyword evidence="6 11" id="KW-0067">ATP-binding</keyword>
<dbReference type="GO" id="GO:0005524">
    <property type="term" value="F:ATP binding"/>
    <property type="evidence" value="ECO:0007669"/>
    <property type="project" value="UniProtKB-KW"/>
</dbReference>
<feature type="binding site" evidence="11">
    <location>
        <position position="73"/>
    </location>
    <ligand>
        <name>Mg(2+)</name>
        <dbReference type="ChEBI" id="CHEBI:18420"/>
    </ligand>
</feature>
<comment type="function">
    <text evidence="11">Catalyzes the ATP-dependent amination of UTP to CTP with either L-glutamine or ammonia as the source of nitrogen. Regulates intracellular CTP levels through interactions with the four ribonucleotide triphosphates.</text>
</comment>
<dbReference type="FunFam" id="3.40.50.880:FF:000002">
    <property type="entry name" value="CTP synthase"/>
    <property type="match status" value="1"/>
</dbReference>
<dbReference type="GO" id="GO:0044210">
    <property type="term" value="P:'de novo' CTP biosynthetic process"/>
    <property type="evidence" value="ECO:0007669"/>
    <property type="project" value="UniProtKB-UniRule"/>
</dbReference>
<feature type="binding site" evidence="11">
    <location>
        <begin position="16"/>
        <end position="21"/>
    </location>
    <ligand>
        <name>ATP</name>
        <dbReference type="ChEBI" id="CHEBI:30616"/>
    </ligand>
</feature>
<keyword evidence="9 11" id="KW-0665">Pyrimidine biosynthesis</keyword>
<feature type="domain" description="CTP synthase N-terminal" evidence="13">
    <location>
        <begin position="5"/>
        <end position="267"/>
    </location>
</feature>
<dbReference type="InterPro" id="IPR027417">
    <property type="entry name" value="P-loop_NTPase"/>
</dbReference>
<comment type="similarity">
    <text evidence="2 11">Belongs to the CTP synthase family.</text>
</comment>
<proteinExistence type="inferred from homology"/>
<dbReference type="InterPro" id="IPR029062">
    <property type="entry name" value="Class_I_gatase-like"/>
</dbReference>
<feature type="binding site" evidence="11">
    <location>
        <position position="15"/>
    </location>
    <ligand>
        <name>UTP</name>
        <dbReference type="ChEBI" id="CHEBI:46398"/>
    </ligand>
</feature>
<dbReference type="EC" id="6.3.4.2" evidence="11"/>
<comment type="caution">
    <text evidence="11">Lacks conserved residue(s) required for the propagation of feature annotation.</text>
</comment>
<dbReference type="InterPro" id="IPR004468">
    <property type="entry name" value="CTP_synthase"/>
</dbReference>
<dbReference type="PANTHER" id="PTHR11550:SF0">
    <property type="entry name" value="CTP SYNTHASE-RELATED"/>
    <property type="match status" value="1"/>
</dbReference>
<keyword evidence="8 11" id="KW-0315">Glutamine amidotransferase</keyword>
<feature type="active site" evidence="11">
    <location>
        <position position="520"/>
    </location>
</feature>
<dbReference type="SUPFAM" id="SSF52540">
    <property type="entry name" value="P-loop containing nucleoside triphosphate hydrolases"/>
    <property type="match status" value="1"/>
</dbReference>
<feature type="binding site" evidence="11">
    <location>
        <position position="408"/>
    </location>
    <ligand>
        <name>L-glutamine</name>
        <dbReference type="ChEBI" id="CHEBI:58359"/>
    </ligand>
</feature>
<evidence type="ECO:0000256" key="10">
    <source>
        <dbReference type="ARBA" id="ARBA00047781"/>
    </source>
</evidence>
<evidence type="ECO:0000259" key="12">
    <source>
        <dbReference type="Pfam" id="PF00117"/>
    </source>
</evidence>
<dbReference type="PROSITE" id="PS51273">
    <property type="entry name" value="GATASE_TYPE_1"/>
    <property type="match status" value="1"/>
</dbReference>
<dbReference type="AlphaFoldDB" id="A0A2X3B4W0"/>
<dbReference type="InterPro" id="IPR033828">
    <property type="entry name" value="GATase1_CTP_Synthase"/>
</dbReference>
<feature type="binding site" evidence="11">
    <location>
        <begin position="188"/>
        <end position="193"/>
    </location>
    <ligand>
        <name>UTP</name>
        <dbReference type="ChEBI" id="CHEBI:46398"/>
    </ligand>
</feature>
<evidence type="ECO:0000256" key="9">
    <source>
        <dbReference type="ARBA" id="ARBA00022975"/>
    </source>
</evidence>
<reference evidence="14 15" key="1">
    <citation type="submission" date="2018-06" db="EMBL/GenBank/DDBJ databases">
        <authorList>
            <consortium name="Pathogen Informatics"/>
            <person name="Doyle S."/>
        </authorList>
    </citation>
    <scope>NUCLEOTIDE SEQUENCE [LARGE SCALE GENOMIC DNA]</scope>
    <source>
        <strain evidence="14 15">NCTC13102</strain>
    </source>
</reference>
<feature type="binding site" evidence="11">
    <location>
        <position position="141"/>
    </location>
    <ligand>
        <name>Mg(2+)</name>
        <dbReference type="ChEBI" id="CHEBI:18420"/>
    </ligand>
</feature>
<dbReference type="CDD" id="cd01746">
    <property type="entry name" value="GATase1_CTP_Synthase"/>
    <property type="match status" value="1"/>
</dbReference>
<dbReference type="Pfam" id="PF06418">
    <property type="entry name" value="CTP_synth_N"/>
    <property type="match status" value="1"/>
</dbReference>
<feature type="active site" description="Nucleophile; for glutamine hydrolysis" evidence="11">
    <location>
        <position position="384"/>
    </location>
</feature>
<dbReference type="PANTHER" id="PTHR11550">
    <property type="entry name" value="CTP SYNTHASE"/>
    <property type="match status" value="1"/>
</dbReference>
<feature type="binding site" evidence="11">
    <location>
        <position position="224"/>
    </location>
    <ligand>
        <name>UTP</name>
        <dbReference type="ChEBI" id="CHEBI:46398"/>
    </ligand>
</feature>
<evidence type="ECO:0000256" key="11">
    <source>
        <dbReference type="HAMAP-Rule" id="MF_01227"/>
    </source>
</evidence>
<evidence type="ECO:0000256" key="7">
    <source>
        <dbReference type="ARBA" id="ARBA00022842"/>
    </source>
</evidence>
<dbReference type="EMBL" id="UAWL01000006">
    <property type="protein sequence ID" value="SQB98842.1"/>
    <property type="molecule type" value="Genomic_DNA"/>
</dbReference>
<keyword evidence="4 11" id="KW-0479">Metal-binding</keyword>
<evidence type="ECO:0000256" key="8">
    <source>
        <dbReference type="ARBA" id="ARBA00022962"/>
    </source>
</evidence>
<dbReference type="GO" id="GO:0046872">
    <property type="term" value="F:metal ion binding"/>
    <property type="evidence" value="ECO:0007669"/>
    <property type="project" value="UniProtKB-KW"/>
</dbReference>
<comment type="catalytic activity">
    <reaction evidence="10 11">
        <text>UTP + L-glutamine + ATP + H2O = CTP + L-glutamate + ADP + phosphate + 2 H(+)</text>
        <dbReference type="Rhea" id="RHEA:26426"/>
        <dbReference type="ChEBI" id="CHEBI:15377"/>
        <dbReference type="ChEBI" id="CHEBI:15378"/>
        <dbReference type="ChEBI" id="CHEBI:29985"/>
        <dbReference type="ChEBI" id="CHEBI:30616"/>
        <dbReference type="ChEBI" id="CHEBI:37563"/>
        <dbReference type="ChEBI" id="CHEBI:43474"/>
        <dbReference type="ChEBI" id="CHEBI:46398"/>
        <dbReference type="ChEBI" id="CHEBI:58359"/>
        <dbReference type="ChEBI" id="CHEBI:456216"/>
        <dbReference type="EC" id="6.3.4.2"/>
    </reaction>
</comment>
<dbReference type="CDD" id="cd03113">
    <property type="entry name" value="CTPS_N"/>
    <property type="match status" value="1"/>
</dbReference>
<evidence type="ECO:0000313" key="15">
    <source>
        <dbReference type="Proteomes" id="UP000250166"/>
    </source>
</evidence>
<evidence type="ECO:0000256" key="3">
    <source>
        <dbReference type="ARBA" id="ARBA00022598"/>
    </source>
</evidence>
<evidence type="ECO:0000256" key="1">
    <source>
        <dbReference type="ARBA" id="ARBA00005171"/>
    </source>
</evidence>
<dbReference type="RefSeq" id="WP_112058717.1">
    <property type="nucleotide sequence ID" value="NZ_UAWL01000006.1"/>
</dbReference>
<dbReference type="Gene3D" id="3.40.50.880">
    <property type="match status" value="1"/>
</dbReference>
<dbReference type="GO" id="GO:0042802">
    <property type="term" value="F:identical protein binding"/>
    <property type="evidence" value="ECO:0007669"/>
    <property type="project" value="TreeGrafter"/>
</dbReference>
<dbReference type="InterPro" id="IPR017456">
    <property type="entry name" value="CTP_synthase_N"/>
</dbReference>
<evidence type="ECO:0000259" key="13">
    <source>
        <dbReference type="Pfam" id="PF06418"/>
    </source>
</evidence>
<dbReference type="GO" id="GO:0004359">
    <property type="term" value="F:glutaminase activity"/>
    <property type="evidence" value="ECO:0007669"/>
    <property type="project" value="RHEA"/>
</dbReference>
<evidence type="ECO:0000256" key="6">
    <source>
        <dbReference type="ARBA" id="ARBA00022840"/>
    </source>
</evidence>
<gene>
    <name evidence="11 14" type="primary">pyrG</name>
    <name evidence="14" type="ORF">NCTC13102_01309</name>
</gene>
<evidence type="ECO:0000256" key="2">
    <source>
        <dbReference type="ARBA" id="ARBA00007533"/>
    </source>
</evidence>
<feature type="domain" description="Glutamine amidotransferase" evidence="12">
    <location>
        <begin position="303"/>
        <end position="539"/>
    </location>
</feature>
<feature type="binding site" evidence="11">
    <location>
        <position position="476"/>
    </location>
    <ligand>
        <name>L-glutamine</name>
        <dbReference type="ChEBI" id="CHEBI:58359"/>
    </ligand>
</feature>
<comment type="catalytic activity">
    <reaction evidence="11">
        <text>UTP + NH4(+) + ATP = CTP + ADP + phosphate + 2 H(+)</text>
        <dbReference type="Rhea" id="RHEA:16597"/>
        <dbReference type="ChEBI" id="CHEBI:15378"/>
        <dbReference type="ChEBI" id="CHEBI:28938"/>
        <dbReference type="ChEBI" id="CHEBI:30616"/>
        <dbReference type="ChEBI" id="CHEBI:37563"/>
        <dbReference type="ChEBI" id="CHEBI:43474"/>
        <dbReference type="ChEBI" id="CHEBI:46398"/>
        <dbReference type="ChEBI" id="CHEBI:456216"/>
    </reaction>
</comment>
<comment type="pathway">
    <text evidence="1 11">Pyrimidine metabolism; CTP biosynthesis via de novo pathway; CTP from UDP: step 2/2.</text>
</comment>
<dbReference type="GO" id="GO:0003883">
    <property type="term" value="F:CTP synthase activity"/>
    <property type="evidence" value="ECO:0007669"/>
    <property type="project" value="UniProtKB-UniRule"/>
</dbReference>
<feature type="binding site" evidence="11">
    <location>
        <position position="242"/>
    </location>
    <ligand>
        <name>ATP</name>
        <dbReference type="ChEBI" id="CHEBI:30616"/>
    </ligand>
</feature>
<comment type="miscellaneous">
    <text evidence="11">CTPSs have evolved a hybrid strategy for distinguishing between UTP and CTP. The overlapping regions of the product feedback inhibitory and substrate sites recognize a common feature in both compounds, the triphosphate moiety. To differentiate isosteric substrate and product pyrimidine rings, an additional pocket far from the expected kinase/ligase catalytic site, specifically recognizes the cytosine and ribose portions of the product inhibitor.</text>
</comment>
<feature type="binding site" evidence="11">
    <location>
        <begin position="385"/>
        <end position="388"/>
    </location>
    <ligand>
        <name>L-glutamine</name>
        <dbReference type="ChEBI" id="CHEBI:58359"/>
    </ligand>
</feature>
<dbReference type="NCBIfam" id="TIGR00337">
    <property type="entry name" value="PyrG"/>
    <property type="match status" value="1"/>
</dbReference>
<feature type="region of interest" description="Amidoligase domain" evidence="11">
    <location>
        <begin position="1"/>
        <end position="267"/>
    </location>
</feature>
<dbReference type="GO" id="GO:0005829">
    <property type="term" value="C:cytosol"/>
    <property type="evidence" value="ECO:0007669"/>
    <property type="project" value="TreeGrafter"/>
</dbReference>
<feature type="binding site" evidence="11">
    <location>
        <position position="224"/>
    </location>
    <ligand>
        <name>CTP</name>
        <dbReference type="ChEBI" id="CHEBI:37563"/>
        <note>allosteric inhibitor</note>
    </ligand>
</feature>
<protein>
    <recommendedName>
        <fullName evidence="11">CTP synthase</fullName>
        <ecNumber evidence="11">6.3.4.2</ecNumber>
    </recommendedName>
    <alternativeName>
        <fullName evidence="11">Cytidine 5'-triphosphate synthase</fullName>
    </alternativeName>
    <alternativeName>
        <fullName evidence="11">Cytidine triphosphate synthetase</fullName>
        <shortName evidence="11">CTP synthetase</shortName>
        <shortName evidence="11">CTPS</shortName>
    </alternativeName>
    <alternativeName>
        <fullName evidence="11">UTP--ammonia ligase</fullName>
    </alternativeName>
</protein>
<evidence type="ECO:0000313" key="14">
    <source>
        <dbReference type="EMBL" id="SQB98842.1"/>
    </source>
</evidence>
<feature type="binding site" evidence="11">
    <location>
        <begin position="188"/>
        <end position="193"/>
    </location>
    <ligand>
        <name>CTP</name>
        <dbReference type="ChEBI" id="CHEBI:37563"/>
        <note>allosteric inhibitor</note>
    </ligand>
</feature>
<dbReference type="Pfam" id="PF00117">
    <property type="entry name" value="GATase"/>
    <property type="match status" value="1"/>
</dbReference>
<dbReference type="Proteomes" id="UP000250166">
    <property type="component" value="Unassembled WGS sequence"/>
</dbReference>
<organism evidence="14 15">
    <name type="scientific">Helicobacter fennelliae</name>
    <dbReference type="NCBI Taxonomy" id="215"/>
    <lineage>
        <taxon>Bacteria</taxon>
        <taxon>Pseudomonadati</taxon>
        <taxon>Campylobacterota</taxon>
        <taxon>Epsilonproteobacteria</taxon>
        <taxon>Campylobacterales</taxon>
        <taxon>Helicobacteraceae</taxon>
        <taxon>Helicobacter</taxon>
    </lineage>
</organism>
<dbReference type="UniPathway" id="UPA00159">
    <property type="reaction ID" value="UER00277"/>
</dbReference>
<feature type="binding site" evidence="11">
    <location>
        <position position="357"/>
    </location>
    <ligand>
        <name>L-glutamine</name>
        <dbReference type="ChEBI" id="CHEBI:58359"/>
    </ligand>
</feature>